<name>A0A8W8JZ69_MAGGI</name>
<organism evidence="8 9">
    <name type="scientific">Magallana gigas</name>
    <name type="common">Pacific oyster</name>
    <name type="synonym">Crassostrea gigas</name>
    <dbReference type="NCBI Taxonomy" id="29159"/>
    <lineage>
        <taxon>Eukaryota</taxon>
        <taxon>Metazoa</taxon>
        <taxon>Spiralia</taxon>
        <taxon>Lophotrochozoa</taxon>
        <taxon>Mollusca</taxon>
        <taxon>Bivalvia</taxon>
        <taxon>Autobranchia</taxon>
        <taxon>Pteriomorphia</taxon>
        <taxon>Ostreida</taxon>
        <taxon>Ostreoidea</taxon>
        <taxon>Ostreidae</taxon>
        <taxon>Magallana</taxon>
    </lineage>
</organism>
<dbReference type="GeneID" id="117680399"/>
<evidence type="ECO:0000313" key="8">
    <source>
        <dbReference type="EnsemblMetazoa" id="G20951.2:cds"/>
    </source>
</evidence>
<dbReference type="SUPFAM" id="SSF49854">
    <property type="entry name" value="Spermadhesin, CUB domain"/>
    <property type="match status" value="1"/>
</dbReference>
<dbReference type="Gene3D" id="2.60.120.290">
    <property type="entry name" value="Spermadhesin, CUB domain"/>
    <property type="match status" value="1"/>
</dbReference>
<dbReference type="Proteomes" id="UP000005408">
    <property type="component" value="Unassembled WGS sequence"/>
</dbReference>
<dbReference type="EnsemblMetazoa" id="G20951.2">
    <property type="protein sequence ID" value="G20951.2:cds"/>
    <property type="gene ID" value="G20951"/>
</dbReference>
<reference evidence="8" key="1">
    <citation type="submission" date="2022-08" db="UniProtKB">
        <authorList>
            <consortium name="EnsemblMetazoa"/>
        </authorList>
    </citation>
    <scope>IDENTIFICATION</scope>
    <source>
        <strain evidence="8">05x7-T-G4-1.051#20</strain>
    </source>
</reference>
<evidence type="ECO:0000256" key="6">
    <source>
        <dbReference type="SAM" id="SignalP"/>
    </source>
</evidence>
<dbReference type="InterPro" id="IPR035914">
    <property type="entry name" value="Sperma_CUB_dom_sf"/>
</dbReference>
<protein>
    <recommendedName>
        <fullName evidence="7">CUB domain-containing protein</fullName>
    </recommendedName>
</protein>
<dbReference type="RefSeq" id="XP_034338139.1">
    <property type="nucleotide sequence ID" value="XM_034482248.2"/>
</dbReference>
<dbReference type="PANTHER" id="PTHR24251">
    <property type="entry name" value="OVOCHYMASE-RELATED"/>
    <property type="match status" value="1"/>
</dbReference>
<feature type="region of interest" description="Disordered" evidence="4">
    <location>
        <begin position="212"/>
        <end position="240"/>
    </location>
</feature>
<evidence type="ECO:0000256" key="1">
    <source>
        <dbReference type="ARBA" id="ARBA00022737"/>
    </source>
</evidence>
<dbReference type="PROSITE" id="PS01180">
    <property type="entry name" value="CUB"/>
    <property type="match status" value="1"/>
</dbReference>
<keyword evidence="5" id="KW-0472">Membrane</keyword>
<feature type="transmembrane region" description="Helical" evidence="5">
    <location>
        <begin position="299"/>
        <end position="321"/>
    </location>
</feature>
<keyword evidence="1" id="KW-0677">Repeat</keyword>
<evidence type="ECO:0000256" key="3">
    <source>
        <dbReference type="PROSITE-ProRule" id="PRU00059"/>
    </source>
</evidence>
<dbReference type="AlphaFoldDB" id="A0A8W8JZ69"/>
<keyword evidence="9" id="KW-1185">Reference proteome</keyword>
<dbReference type="KEGG" id="crg:117680399"/>
<evidence type="ECO:0000259" key="7">
    <source>
        <dbReference type="PROSITE" id="PS01180"/>
    </source>
</evidence>
<feature type="chain" id="PRO_5036461681" description="CUB domain-containing protein" evidence="6">
    <location>
        <begin position="22"/>
        <end position="456"/>
    </location>
</feature>
<feature type="signal peptide" evidence="6">
    <location>
        <begin position="1"/>
        <end position="21"/>
    </location>
</feature>
<sequence>MNAAILFKIIVVWNLCSELVAIDNMQYEDGISGQITSPGYPGNYPNHVNYTWIIRTGSRSANVTFRIIEMNIEKWRRPCDDYLEIMEIEPCCHRLFKQCGSLKNTNIYGRGNEIRVSFISDKSMTEKGFNLTWKVTLPPTTTKKYMVKTSKKMDVKTTVFQNTNSPSSSQVTSAELAKIKSTLTTTEITTTGTITSAVQATLTSALGTTEYTTTSSTLIPESPSTVKKSGRATSPPITSEQLSSLSIQYSETKQTTLQKRSRPLTLSSTTRSSSVELTSLDFNATTEKEDKNTFDIQTVYLITGSVVFEFFLLLVACVSIYRCRNKSRSLQKNQCQQKRDEGARNFVNGAYWKSVHVYDTIPLDAVCGLETCPEETNEDIEEHSKLYDKCWRNEHDRAHPAMDEDNRDNAHTYETCERFYFTLQKTHPSTPPATPTPIQRDSTNFYHTVDNLSLPK</sequence>
<keyword evidence="2" id="KW-1015">Disulfide bond</keyword>
<dbReference type="OrthoDB" id="6161849at2759"/>
<keyword evidence="6" id="KW-0732">Signal</keyword>
<dbReference type="SMART" id="SM00042">
    <property type="entry name" value="CUB"/>
    <property type="match status" value="1"/>
</dbReference>
<evidence type="ECO:0000256" key="4">
    <source>
        <dbReference type="SAM" id="MobiDB-lite"/>
    </source>
</evidence>
<dbReference type="InterPro" id="IPR000859">
    <property type="entry name" value="CUB_dom"/>
</dbReference>
<feature type="domain" description="CUB" evidence="7">
    <location>
        <begin position="16"/>
        <end position="136"/>
    </location>
</feature>
<feature type="compositionally biased region" description="Polar residues" evidence="4">
    <location>
        <begin position="222"/>
        <end position="240"/>
    </location>
</feature>
<dbReference type="Pfam" id="PF00431">
    <property type="entry name" value="CUB"/>
    <property type="match status" value="1"/>
</dbReference>
<accession>A0A8W8JZ69</accession>
<evidence type="ECO:0000313" key="9">
    <source>
        <dbReference type="Proteomes" id="UP000005408"/>
    </source>
</evidence>
<evidence type="ECO:0000256" key="5">
    <source>
        <dbReference type="SAM" id="Phobius"/>
    </source>
</evidence>
<keyword evidence="5" id="KW-0812">Transmembrane</keyword>
<proteinExistence type="predicted"/>
<keyword evidence="5" id="KW-1133">Transmembrane helix</keyword>
<evidence type="ECO:0000256" key="2">
    <source>
        <dbReference type="ARBA" id="ARBA00023157"/>
    </source>
</evidence>
<dbReference type="CDD" id="cd00041">
    <property type="entry name" value="CUB"/>
    <property type="match status" value="1"/>
</dbReference>
<comment type="caution">
    <text evidence="3">Lacks conserved residue(s) required for the propagation of feature annotation.</text>
</comment>